<dbReference type="AlphaFoldDB" id="A0A0E9V4Q6"/>
<accession>A0A0E9V4Q6</accession>
<reference evidence="1" key="1">
    <citation type="submission" date="2014-11" db="EMBL/GenBank/DDBJ databases">
        <authorList>
            <person name="Amaro Gonzalez C."/>
        </authorList>
    </citation>
    <scope>NUCLEOTIDE SEQUENCE</scope>
</reference>
<organism evidence="1">
    <name type="scientific">Anguilla anguilla</name>
    <name type="common">European freshwater eel</name>
    <name type="synonym">Muraena anguilla</name>
    <dbReference type="NCBI Taxonomy" id="7936"/>
    <lineage>
        <taxon>Eukaryota</taxon>
        <taxon>Metazoa</taxon>
        <taxon>Chordata</taxon>
        <taxon>Craniata</taxon>
        <taxon>Vertebrata</taxon>
        <taxon>Euteleostomi</taxon>
        <taxon>Actinopterygii</taxon>
        <taxon>Neopterygii</taxon>
        <taxon>Teleostei</taxon>
        <taxon>Anguilliformes</taxon>
        <taxon>Anguillidae</taxon>
        <taxon>Anguilla</taxon>
    </lineage>
</organism>
<proteinExistence type="predicted"/>
<name>A0A0E9V4Q6_ANGAN</name>
<reference evidence="1" key="2">
    <citation type="journal article" date="2015" name="Fish Shellfish Immunol.">
        <title>Early steps in the European eel (Anguilla anguilla)-Vibrio vulnificus interaction in the gills: Role of the RtxA13 toxin.</title>
        <authorList>
            <person name="Callol A."/>
            <person name="Pajuelo D."/>
            <person name="Ebbesson L."/>
            <person name="Teles M."/>
            <person name="MacKenzie S."/>
            <person name="Amaro C."/>
        </authorList>
    </citation>
    <scope>NUCLEOTIDE SEQUENCE</scope>
</reference>
<sequence length="22" mass="2723">MSYDIYAMYLCHYYNCQVKGTR</sequence>
<dbReference type="EMBL" id="GBXM01035550">
    <property type="protein sequence ID" value="JAH73027.1"/>
    <property type="molecule type" value="Transcribed_RNA"/>
</dbReference>
<evidence type="ECO:0000313" key="1">
    <source>
        <dbReference type="EMBL" id="JAH73027.1"/>
    </source>
</evidence>
<protein>
    <submittedName>
        <fullName evidence="1">Uncharacterized protein</fullName>
    </submittedName>
</protein>